<dbReference type="SMART" id="SM00448">
    <property type="entry name" value="REC"/>
    <property type="match status" value="1"/>
</dbReference>
<evidence type="ECO:0000256" key="9">
    <source>
        <dbReference type="ARBA" id="ARBA00023136"/>
    </source>
</evidence>
<evidence type="ECO:0000256" key="5">
    <source>
        <dbReference type="ARBA" id="ARBA00022741"/>
    </source>
</evidence>
<evidence type="ECO:0000259" key="13">
    <source>
        <dbReference type="PROSITE" id="PS50894"/>
    </source>
</evidence>
<comment type="caution">
    <text evidence="14">The sequence shown here is derived from an EMBL/GenBank/DDBJ whole genome shotgun (WGS) entry which is preliminary data.</text>
</comment>
<dbReference type="Gene3D" id="1.20.120.160">
    <property type="entry name" value="HPT domain"/>
    <property type="match status" value="1"/>
</dbReference>
<keyword evidence="2" id="KW-1003">Cell membrane</keyword>
<protein>
    <submittedName>
        <fullName evidence="14">Response regulator</fullName>
    </submittedName>
</protein>
<organism evidence="14">
    <name type="scientific">Thiolapillus brandeum</name>
    <dbReference type="NCBI Taxonomy" id="1076588"/>
    <lineage>
        <taxon>Bacteria</taxon>
        <taxon>Pseudomonadati</taxon>
        <taxon>Pseudomonadota</taxon>
        <taxon>Gammaproteobacteria</taxon>
        <taxon>Chromatiales</taxon>
        <taxon>Sedimenticolaceae</taxon>
        <taxon>Thiolapillus</taxon>
    </lineage>
</organism>
<dbReference type="GO" id="GO:0000160">
    <property type="term" value="P:phosphorelay signal transduction system"/>
    <property type="evidence" value="ECO:0007669"/>
    <property type="project" value="UniProtKB-KW"/>
</dbReference>
<keyword evidence="5" id="KW-0547">Nucleotide-binding</keyword>
<feature type="modified residue" description="4-aspartylphosphate" evidence="11">
    <location>
        <position position="147"/>
    </location>
</feature>
<evidence type="ECO:0000256" key="7">
    <source>
        <dbReference type="ARBA" id="ARBA00022989"/>
    </source>
</evidence>
<keyword evidence="8" id="KW-0902">Two-component regulatory system</keyword>
<dbReference type="Gene3D" id="3.40.50.2300">
    <property type="match status" value="1"/>
</dbReference>
<reference evidence="14" key="1">
    <citation type="journal article" date="2020" name="mSystems">
        <title>Genome- and Community-Level Interaction Insights into Carbon Utilization and Element Cycling Functions of Hydrothermarchaeota in Hydrothermal Sediment.</title>
        <authorList>
            <person name="Zhou Z."/>
            <person name="Liu Y."/>
            <person name="Xu W."/>
            <person name="Pan J."/>
            <person name="Luo Z.H."/>
            <person name="Li M."/>
        </authorList>
    </citation>
    <scope>NUCLEOTIDE SEQUENCE [LARGE SCALE GENOMIC DNA]</scope>
    <source>
        <strain evidence="14">HyVt-458</strain>
    </source>
</reference>
<name>A0A831RVB8_9GAMM</name>
<proteinExistence type="predicted"/>
<evidence type="ECO:0000256" key="3">
    <source>
        <dbReference type="ARBA" id="ARBA00022553"/>
    </source>
</evidence>
<feature type="modified residue" description="Phosphohistidine" evidence="10">
    <location>
        <position position="299"/>
    </location>
</feature>
<keyword evidence="7" id="KW-1133">Transmembrane helix</keyword>
<evidence type="ECO:0000256" key="6">
    <source>
        <dbReference type="ARBA" id="ARBA00022840"/>
    </source>
</evidence>
<dbReference type="AlphaFoldDB" id="A0A831RVB8"/>
<evidence type="ECO:0000256" key="11">
    <source>
        <dbReference type="PROSITE-ProRule" id="PRU00169"/>
    </source>
</evidence>
<dbReference type="CDD" id="cd17546">
    <property type="entry name" value="REC_hyHK_CKI1_RcsC-like"/>
    <property type="match status" value="1"/>
</dbReference>
<dbReference type="PROSITE" id="PS50110">
    <property type="entry name" value="RESPONSE_REGULATORY"/>
    <property type="match status" value="1"/>
</dbReference>
<dbReference type="Pfam" id="PF00072">
    <property type="entry name" value="Response_reg"/>
    <property type="match status" value="1"/>
</dbReference>
<comment type="subcellular location">
    <subcellularLocation>
        <location evidence="1">Cell membrane</location>
        <topology evidence="1">Multi-pass membrane protein</topology>
    </subcellularLocation>
</comment>
<keyword evidence="3 11" id="KW-0597">Phosphoprotein</keyword>
<feature type="domain" description="HPt" evidence="13">
    <location>
        <begin position="260"/>
        <end position="353"/>
    </location>
</feature>
<dbReference type="PROSITE" id="PS50894">
    <property type="entry name" value="HPT"/>
    <property type="match status" value="1"/>
</dbReference>
<dbReference type="InterPro" id="IPR008207">
    <property type="entry name" value="Sig_transdc_His_kin_Hpt_dom"/>
</dbReference>
<accession>A0A831RVB8</accession>
<dbReference type="InterPro" id="IPR001789">
    <property type="entry name" value="Sig_transdc_resp-reg_receiver"/>
</dbReference>
<evidence type="ECO:0000259" key="12">
    <source>
        <dbReference type="PROSITE" id="PS50110"/>
    </source>
</evidence>
<sequence>NYQLVVVDEKGLELSPEQFGHARMSDPAIVAVPSILIAGGEKDISGRQQYFDAVLPGNADGGAFFHALHRVLGSGEYAGDDTAPAVSAADRLPENHYRILVVDDNKTVQMVTSTILQKAGHAVVQAFDGESALDLLFEEEFDAVVIDMQMPVMSGPETIKAYRYSEYGTVDHLPFIMLSANASEDAREEAEEAGADAFLLKPVDKNRLLQFIDTLTTGTGLAGPGIEVPENNVETLAIPADAPPVMDMETVRALMAIESDANFFPELMKHFFADAEQSISEMEQGLMQKDMDAIRDAAHALQGSAGGIGALALFAECEQLSRAENPELHRQGAAMIEAVKNQKNKVQAFLQESSIDSTSTVYRFPDKT</sequence>
<evidence type="ECO:0000256" key="2">
    <source>
        <dbReference type="ARBA" id="ARBA00022475"/>
    </source>
</evidence>
<dbReference type="SUPFAM" id="SSF52172">
    <property type="entry name" value="CheY-like"/>
    <property type="match status" value="1"/>
</dbReference>
<dbReference type="PANTHER" id="PTHR45339">
    <property type="entry name" value="HYBRID SIGNAL TRANSDUCTION HISTIDINE KINASE J"/>
    <property type="match status" value="1"/>
</dbReference>
<evidence type="ECO:0000256" key="8">
    <source>
        <dbReference type="ARBA" id="ARBA00023012"/>
    </source>
</evidence>
<dbReference type="GO" id="GO:0005524">
    <property type="term" value="F:ATP binding"/>
    <property type="evidence" value="ECO:0007669"/>
    <property type="project" value="UniProtKB-KW"/>
</dbReference>
<dbReference type="InterPro" id="IPR036641">
    <property type="entry name" value="HPT_dom_sf"/>
</dbReference>
<keyword evidence="4" id="KW-0812">Transmembrane</keyword>
<keyword evidence="6" id="KW-0067">ATP-binding</keyword>
<dbReference type="Proteomes" id="UP000886339">
    <property type="component" value="Unassembled WGS sequence"/>
</dbReference>
<dbReference type="GO" id="GO:0004672">
    <property type="term" value="F:protein kinase activity"/>
    <property type="evidence" value="ECO:0007669"/>
    <property type="project" value="UniProtKB-ARBA"/>
</dbReference>
<gene>
    <name evidence="14" type="ORF">ENJ12_03825</name>
</gene>
<evidence type="ECO:0000313" key="14">
    <source>
        <dbReference type="EMBL" id="HEC05952.1"/>
    </source>
</evidence>
<dbReference type="Pfam" id="PF01627">
    <property type="entry name" value="Hpt"/>
    <property type="match status" value="1"/>
</dbReference>
<dbReference type="CDD" id="cd00088">
    <property type="entry name" value="HPT"/>
    <property type="match status" value="1"/>
</dbReference>
<evidence type="ECO:0000256" key="4">
    <source>
        <dbReference type="ARBA" id="ARBA00022692"/>
    </source>
</evidence>
<dbReference type="GO" id="GO:0005886">
    <property type="term" value="C:plasma membrane"/>
    <property type="evidence" value="ECO:0007669"/>
    <property type="project" value="UniProtKB-SubCell"/>
</dbReference>
<dbReference type="InterPro" id="IPR011006">
    <property type="entry name" value="CheY-like_superfamily"/>
</dbReference>
<feature type="domain" description="Response regulatory" evidence="12">
    <location>
        <begin position="98"/>
        <end position="216"/>
    </location>
</feature>
<dbReference type="PANTHER" id="PTHR45339:SF1">
    <property type="entry name" value="HYBRID SIGNAL TRANSDUCTION HISTIDINE KINASE J"/>
    <property type="match status" value="1"/>
</dbReference>
<evidence type="ECO:0000256" key="1">
    <source>
        <dbReference type="ARBA" id="ARBA00004651"/>
    </source>
</evidence>
<feature type="non-terminal residue" evidence="14">
    <location>
        <position position="1"/>
    </location>
</feature>
<keyword evidence="9" id="KW-0472">Membrane</keyword>
<evidence type="ECO:0000256" key="10">
    <source>
        <dbReference type="PROSITE-ProRule" id="PRU00110"/>
    </source>
</evidence>
<dbReference type="EMBL" id="DRLF01000140">
    <property type="protein sequence ID" value="HEC05952.1"/>
    <property type="molecule type" value="Genomic_DNA"/>
</dbReference>
<dbReference type="SUPFAM" id="SSF47226">
    <property type="entry name" value="Histidine-containing phosphotransfer domain, HPT domain"/>
    <property type="match status" value="1"/>
</dbReference>